<evidence type="ECO:0000313" key="1">
    <source>
        <dbReference type="EMBL" id="BAS20056.1"/>
    </source>
</evidence>
<reference evidence="2" key="1">
    <citation type="submission" date="2015-08" db="EMBL/GenBank/DDBJ databases">
        <title>Complete genome sequence of Rothia mucilaginosa strain NUM-Rm6536.</title>
        <authorList>
            <person name="Nambu T."/>
        </authorList>
    </citation>
    <scope>NUCLEOTIDE SEQUENCE [LARGE SCALE GENOMIC DNA]</scope>
    <source>
        <strain evidence="2">NUM-Rm6536</strain>
    </source>
</reference>
<dbReference type="PANTHER" id="PTHR43884:SF12">
    <property type="entry name" value="ISOVALERYL-COA DEHYDROGENASE, MITOCHONDRIAL-RELATED"/>
    <property type="match status" value="1"/>
</dbReference>
<dbReference type="InterPro" id="IPR006089">
    <property type="entry name" value="Acyl-CoA_DH_CS"/>
</dbReference>
<dbReference type="InterPro" id="IPR009100">
    <property type="entry name" value="AcylCoA_DH/oxidase_NM_dom_sf"/>
</dbReference>
<dbReference type="SUPFAM" id="SSF56645">
    <property type="entry name" value="Acyl-CoA dehydrogenase NM domain-like"/>
    <property type="match status" value="1"/>
</dbReference>
<dbReference type="PANTHER" id="PTHR43884">
    <property type="entry name" value="ACYL-COA DEHYDROGENASE"/>
    <property type="match status" value="1"/>
</dbReference>
<dbReference type="AlphaFoldDB" id="A0A0K2RYV9"/>
<dbReference type="Gene3D" id="1.20.140.10">
    <property type="entry name" value="Butyryl-CoA Dehydrogenase, subunit A, domain 3"/>
    <property type="match status" value="1"/>
</dbReference>
<dbReference type="GO" id="GO:0003995">
    <property type="term" value="F:acyl-CoA dehydrogenase activity"/>
    <property type="evidence" value="ECO:0007669"/>
    <property type="project" value="InterPro"/>
</dbReference>
<dbReference type="InterPro" id="IPR036250">
    <property type="entry name" value="AcylCo_DH-like_C"/>
</dbReference>
<organism evidence="1">
    <name type="scientific">Rothia mucilaginosa</name>
    <dbReference type="NCBI Taxonomy" id="43675"/>
    <lineage>
        <taxon>Bacteria</taxon>
        <taxon>Bacillati</taxon>
        <taxon>Actinomycetota</taxon>
        <taxon>Actinomycetes</taxon>
        <taxon>Micrococcales</taxon>
        <taxon>Micrococcaceae</taxon>
        <taxon>Rothia</taxon>
    </lineage>
</organism>
<dbReference type="Proteomes" id="UP000066203">
    <property type="component" value="Chromosome"/>
</dbReference>
<dbReference type="EMBL" id="AP014938">
    <property type="protein sequence ID" value="BAS20056.1"/>
    <property type="molecule type" value="Genomic_DNA"/>
</dbReference>
<dbReference type="PROSITE" id="PS00073">
    <property type="entry name" value="ACYL_COA_DH_2"/>
    <property type="match status" value="1"/>
</dbReference>
<sequence>MSEFTLEPLYDYPQREQVLALARTHADAVDRGERSPFENLREIAKDGLITLGRDGGSLVPQVSVAFDLATEDASTAFSLWAHRSTIAFFDAVGRELPAGLADATVSGTTAMAAAYKEASGLAPIKVEGTLVEGGLKLNGSVSWASNLYPGGVIVLPVAVQNAPESHPNRYIVTVRQDVEGLSIDYHRNLLALNGTESGTLKFEDVFVPSEDILSDNIEAFLHDVTAPFLLVQSSFCLGLAAGALQEAAKHLDVSQGVFRPEFPLILAEYQSLREELVRLASEPERAERRDLLSLRLGVSHFATIATHFELQVVGGAGYVADSPTARRLREASFLPVQSPTEGHLRYELARYDHLENLRDAL</sequence>
<protein>
    <submittedName>
        <fullName evidence="1">Butyryl-CoA dehydrogenase</fullName>
    </submittedName>
</protein>
<evidence type="ECO:0000313" key="2">
    <source>
        <dbReference type="Proteomes" id="UP000066203"/>
    </source>
</evidence>
<name>A0A0K2RYV9_9MICC</name>
<dbReference type="PATRIC" id="fig|43675.28.peg.826"/>
<gene>
    <name evidence="1" type="ORF">RM6536_0809</name>
</gene>
<accession>A0A0K2RYV9</accession>
<proteinExistence type="predicted"/>
<dbReference type="Gene3D" id="2.40.110.10">
    <property type="entry name" value="Butyryl-CoA Dehydrogenase, subunit A, domain 2"/>
    <property type="match status" value="1"/>
</dbReference>
<dbReference type="SUPFAM" id="SSF47203">
    <property type="entry name" value="Acyl-CoA dehydrogenase C-terminal domain-like"/>
    <property type="match status" value="1"/>
</dbReference>
<dbReference type="RefSeq" id="WP_060824162.1">
    <property type="nucleotide sequence ID" value="NZ_AP014938.1"/>
</dbReference>
<dbReference type="InterPro" id="IPR046373">
    <property type="entry name" value="Acyl-CoA_Oxase/DH_mid-dom_sf"/>
</dbReference>